<evidence type="ECO:0000313" key="3">
    <source>
        <dbReference type="EMBL" id="TXE10508.1"/>
    </source>
</evidence>
<reference evidence="3 4" key="1">
    <citation type="submission" date="2019-08" db="EMBL/GenBank/DDBJ databases">
        <title>Genome sequence of Gelidibacter salicanalis IC162T.</title>
        <authorList>
            <person name="Bowman J.P."/>
        </authorList>
    </citation>
    <scope>NUCLEOTIDE SEQUENCE [LARGE SCALE GENOMIC DNA]</scope>
    <source>
        <strain evidence="3 4">IC162</strain>
    </source>
</reference>
<dbReference type="PROSITE" id="PS51257">
    <property type="entry name" value="PROKAR_LIPOPROTEIN"/>
    <property type="match status" value="1"/>
</dbReference>
<name>A0A5C7APC8_9FLAO</name>
<dbReference type="PANTHER" id="PTHR42852">
    <property type="entry name" value="THIOL:DISULFIDE INTERCHANGE PROTEIN DSBE"/>
    <property type="match status" value="1"/>
</dbReference>
<dbReference type="GO" id="GO:0016209">
    <property type="term" value="F:antioxidant activity"/>
    <property type="evidence" value="ECO:0007669"/>
    <property type="project" value="InterPro"/>
</dbReference>
<organism evidence="3 4">
    <name type="scientific">Gelidibacter salicanalis</name>
    <dbReference type="NCBI Taxonomy" id="291193"/>
    <lineage>
        <taxon>Bacteria</taxon>
        <taxon>Pseudomonadati</taxon>
        <taxon>Bacteroidota</taxon>
        <taxon>Flavobacteriia</taxon>
        <taxon>Flavobacteriales</taxon>
        <taxon>Flavobacteriaceae</taxon>
        <taxon>Gelidibacter</taxon>
    </lineage>
</organism>
<dbReference type="PROSITE" id="PS00194">
    <property type="entry name" value="THIOREDOXIN_1"/>
    <property type="match status" value="1"/>
</dbReference>
<proteinExistence type="predicted"/>
<dbReference type="CDD" id="cd02966">
    <property type="entry name" value="TlpA_like_family"/>
    <property type="match status" value="1"/>
</dbReference>
<dbReference type="GO" id="GO:0016491">
    <property type="term" value="F:oxidoreductase activity"/>
    <property type="evidence" value="ECO:0007669"/>
    <property type="project" value="InterPro"/>
</dbReference>
<evidence type="ECO:0000256" key="1">
    <source>
        <dbReference type="ARBA" id="ARBA00023284"/>
    </source>
</evidence>
<dbReference type="AlphaFoldDB" id="A0A5C7APC8"/>
<evidence type="ECO:0000259" key="2">
    <source>
        <dbReference type="PROSITE" id="PS51352"/>
    </source>
</evidence>
<dbReference type="EMBL" id="VORX01000001">
    <property type="protein sequence ID" value="TXE10508.1"/>
    <property type="molecule type" value="Genomic_DNA"/>
</dbReference>
<dbReference type="Gene3D" id="3.40.30.10">
    <property type="entry name" value="Glutaredoxin"/>
    <property type="match status" value="1"/>
</dbReference>
<dbReference type="InterPro" id="IPR017937">
    <property type="entry name" value="Thioredoxin_CS"/>
</dbReference>
<dbReference type="OrthoDB" id="634996at2"/>
<dbReference type="InterPro" id="IPR013766">
    <property type="entry name" value="Thioredoxin_domain"/>
</dbReference>
<dbReference type="InterPro" id="IPR050553">
    <property type="entry name" value="Thioredoxin_ResA/DsbE_sf"/>
</dbReference>
<dbReference type="PROSITE" id="PS51352">
    <property type="entry name" value="THIOREDOXIN_2"/>
    <property type="match status" value="1"/>
</dbReference>
<feature type="domain" description="Thioredoxin" evidence="2">
    <location>
        <begin position="480"/>
        <end position="634"/>
    </location>
</feature>
<keyword evidence="4" id="KW-1185">Reference proteome</keyword>
<sequence>MKKIYTYPFLMFMVLCSCKQEAKKEAALLTMGPLTISKAQPVPGDEIDLTYRTDQELEGFYSYMVGDTYYPVDIDFSEANGEQKSSIKIPDSAVALSFIIQVDGSYDHNEAKGYFLPLYTKDGSVLPGSKAATAKYALQNGSNYGIKTDAKVAFENIKSDITAHPELQSDWNTAYFEMAYKNDKAEGEKLIDAYTTSILKKSDLTEKEYTSVVNSYSLMGEESKIDSLKTVIIKKYPNGSTARFDIFDQFQKETDLAKKTELFKKYETVLSKLDNIGNYMAEILANEYFKNKDMEHFETYLSKIQDDSRKAATYNSLAWPMAEKGETLTQAETMSKKSLDLIAGLQKDPKDKPNYLTKKQHIQGLDNQYRMYADTYALILFKQGKVADAIAYQEKAQHPKLQDVDGNARYVEFLMADQQYEKVVTKAETYLKLGHGNAKIKEAYKTAYLKINPEAKDVNEQLNAFEKEAYNTQFAAIKKSMLDEEAPAFSLKDMQGKTVSLAEQKGKTVILDFWATWCGPCKASFPGMQEVVTKYKDDDNVILLFVDTFEKGVNREKMVEDFIKSNNYDFHVIYDPAIENSRDFEVASKYDISGIPTKVIIGPDGRMKFKSVGYSGSNEKLVNEMDIMIAILKS</sequence>
<dbReference type="RefSeq" id="WP_146888649.1">
    <property type="nucleotide sequence ID" value="NZ_VORX01000001.1"/>
</dbReference>
<dbReference type="PANTHER" id="PTHR42852:SF17">
    <property type="entry name" value="THIOREDOXIN-LIKE PROTEIN HI_1115"/>
    <property type="match status" value="1"/>
</dbReference>
<accession>A0A5C7APC8</accession>
<gene>
    <name evidence="3" type="ORF">ES711_00955</name>
</gene>
<dbReference type="InterPro" id="IPR000866">
    <property type="entry name" value="AhpC/TSA"/>
</dbReference>
<evidence type="ECO:0000313" key="4">
    <source>
        <dbReference type="Proteomes" id="UP000321734"/>
    </source>
</evidence>
<keyword evidence="1" id="KW-0676">Redox-active center</keyword>
<dbReference type="InterPro" id="IPR036249">
    <property type="entry name" value="Thioredoxin-like_sf"/>
</dbReference>
<protein>
    <submittedName>
        <fullName evidence="3">Redoxin domain-containing protein</fullName>
    </submittedName>
</protein>
<dbReference type="SUPFAM" id="SSF52833">
    <property type="entry name" value="Thioredoxin-like"/>
    <property type="match status" value="1"/>
</dbReference>
<comment type="caution">
    <text evidence="3">The sequence shown here is derived from an EMBL/GenBank/DDBJ whole genome shotgun (WGS) entry which is preliminary data.</text>
</comment>
<dbReference type="Pfam" id="PF00578">
    <property type="entry name" value="AhpC-TSA"/>
    <property type="match status" value="1"/>
</dbReference>
<dbReference type="Proteomes" id="UP000321734">
    <property type="component" value="Unassembled WGS sequence"/>
</dbReference>